<feature type="non-terminal residue" evidence="2">
    <location>
        <position position="1"/>
    </location>
</feature>
<comment type="caution">
    <text evidence="2">The sequence shown here is derived from an EMBL/GenBank/DDBJ whole genome shotgun (WGS) entry which is preliminary data.</text>
</comment>
<feature type="compositionally biased region" description="Low complexity" evidence="1">
    <location>
        <begin position="17"/>
        <end position="37"/>
    </location>
</feature>
<accession>A0A813KZX2</accession>
<dbReference type="AlphaFoldDB" id="A0A813KZX2"/>
<proteinExistence type="predicted"/>
<feature type="region of interest" description="Disordered" evidence="1">
    <location>
        <begin position="1"/>
        <end position="43"/>
    </location>
</feature>
<name>A0A813KZX2_POLGL</name>
<protein>
    <submittedName>
        <fullName evidence="2">Uncharacterized protein</fullName>
    </submittedName>
</protein>
<reference evidence="2" key="1">
    <citation type="submission" date="2021-02" db="EMBL/GenBank/DDBJ databases">
        <authorList>
            <person name="Dougan E. K."/>
            <person name="Rhodes N."/>
            <person name="Thang M."/>
            <person name="Chan C."/>
        </authorList>
    </citation>
    <scope>NUCLEOTIDE SEQUENCE</scope>
</reference>
<dbReference type="Proteomes" id="UP000626109">
    <property type="component" value="Unassembled WGS sequence"/>
</dbReference>
<evidence type="ECO:0000313" key="3">
    <source>
        <dbReference type="Proteomes" id="UP000626109"/>
    </source>
</evidence>
<dbReference type="EMBL" id="CAJNNW010033034">
    <property type="protein sequence ID" value="CAE8716778.1"/>
    <property type="molecule type" value="Genomic_DNA"/>
</dbReference>
<evidence type="ECO:0000313" key="2">
    <source>
        <dbReference type="EMBL" id="CAE8716778.1"/>
    </source>
</evidence>
<sequence>ASVAEMNARSARSVRCGAGRTEGTSGAARTTAGGHRTSQGPRSWAVLPSEESVLILERGSLDGSLLEVQVLTIERSTGHAVQDSKPLAEARALVASASASVVACGLLG</sequence>
<feature type="non-terminal residue" evidence="2">
    <location>
        <position position="108"/>
    </location>
</feature>
<evidence type="ECO:0000256" key="1">
    <source>
        <dbReference type="SAM" id="MobiDB-lite"/>
    </source>
</evidence>
<gene>
    <name evidence="2" type="ORF">PGLA2088_LOCUS39217</name>
</gene>
<organism evidence="2 3">
    <name type="scientific">Polarella glacialis</name>
    <name type="common">Dinoflagellate</name>
    <dbReference type="NCBI Taxonomy" id="89957"/>
    <lineage>
        <taxon>Eukaryota</taxon>
        <taxon>Sar</taxon>
        <taxon>Alveolata</taxon>
        <taxon>Dinophyceae</taxon>
        <taxon>Suessiales</taxon>
        <taxon>Suessiaceae</taxon>
        <taxon>Polarella</taxon>
    </lineage>
</organism>